<evidence type="ECO:0000313" key="2">
    <source>
        <dbReference type="Proteomes" id="UP000066284"/>
    </source>
</evidence>
<evidence type="ECO:0000313" key="1">
    <source>
        <dbReference type="EMBL" id="CUQ68060.1"/>
    </source>
</evidence>
<dbReference type="OrthoDB" id="2370471at2"/>
<dbReference type="EMBL" id="LN885086">
    <property type="protein sequence ID" value="CUQ68060.1"/>
    <property type="molecule type" value="Genomic_DNA"/>
</dbReference>
<dbReference type="STRING" id="1715989.NITINOP_3088"/>
<dbReference type="KEGG" id="nio:NITINOP_3088"/>
<dbReference type="AlphaFoldDB" id="A0A0S4KUE1"/>
<dbReference type="Pfam" id="PF13489">
    <property type="entry name" value="Methyltransf_23"/>
    <property type="match status" value="1"/>
</dbReference>
<dbReference type="Proteomes" id="UP000066284">
    <property type="component" value="Chromosome 1"/>
</dbReference>
<dbReference type="Gene3D" id="3.40.50.150">
    <property type="entry name" value="Vaccinia Virus protein VP39"/>
    <property type="match status" value="1"/>
</dbReference>
<dbReference type="InterPro" id="IPR029063">
    <property type="entry name" value="SAM-dependent_MTases_sf"/>
</dbReference>
<dbReference type="SUPFAM" id="SSF53335">
    <property type="entry name" value="S-adenosyl-L-methionine-dependent methyltransferases"/>
    <property type="match status" value="1"/>
</dbReference>
<protein>
    <submittedName>
        <fullName evidence="1">Uncharacterized protein</fullName>
    </submittedName>
</protein>
<dbReference type="PANTHER" id="PTHR43861:SF6">
    <property type="entry name" value="METHYLTRANSFERASE TYPE 11"/>
    <property type="match status" value="1"/>
</dbReference>
<dbReference type="RefSeq" id="WP_062487096.1">
    <property type="nucleotide sequence ID" value="NZ_LN885086.1"/>
</dbReference>
<dbReference type="CDD" id="cd02440">
    <property type="entry name" value="AdoMet_MTases"/>
    <property type="match status" value="1"/>
</dbReference>
<reference evidence="2" key="1">
    <citation type="submission" date="2015-09" db="EMBL/GenBank/DDBJ databases">
        <authorList>
            <person name="Daims H."/>
        </authorList>
    </citation>
    <scope>NUCLEOTIDE SEQUENCE [LARGE SCALE GENOMIC DNA]</scope>
</reference>
<accession>A0A0S4KUE1</accession>
<dbReference type="PANTHER" id="PTHR43861">
    <property type="entry name" value="TRANS-ACONITATE 2-METHYLTRANSFERASE-RELATED"/>
    <property type="match status" value="1"/>
</dbReference>
<proteinExistence type="predicted"/>
<organism evidence="1 2">
    <name type="scientific">Candidatus Nitrospira inopinata</name>
    <dbReference type="NCBI Taxonomy" id="1715989"/>
    <lineage>
        <taxon>Bacteria</taxon>
        <taxon>Pseudomonadati</taxon>
        <taxon>Nitrospirota</taxon>
        <taxon>Nitrospiria</taxon>
        <taxon>Nitrospirales</taxon>
        <taxon>Nitrospiraceae</taxon>
        <taxon>Nitrospira</taxon>
    </lineage>
</organism>
<keyword evidence="2" id="KW-1185">Reference proteome</keyword>
<sequence length="282" mass="31333">MLLVTSCPAGCGAGFRESDIAMPEGPLLVCTACGHLVSQIEETDYLAALAKFDTHAGTLPSQLSQKRHDQRARRLFARVRELLGLNPGSSFHLLDVGCSSEALLLSAVKEGIEAEGVEPAMRAAETARAAGLTVFAGMLHEARYPAERFQAVTMMEVIEHLRQPIDVVKEIWNILAPGGILVIGTGNADSWTVSIMRERWDYFHMERYGGHISFFTPRSLERLAGRCGFRIERLETKRVRFAESFQASHVVYRTLKIVAEVLNVPAMWCHKGHDMPAFLRKV</sequence>
<name>A0A0S4KUE1_9BACT</name>
<gene>
    <name evidence="1" type="ORF">NITINOP_3088</name>
</gene>